<reference evidence="1" key="1">
    <citation type="journal article" date="2021" name="New Phytol.">
        <title>Evolutionary innovations through gain and loss of genes in the ectomycorrhizal Boletales.</title>
        <authorList>
            <person name="Wu G."/>
            <person name="Miyauchi S."/>
            <person name="Morin E."/>
            <person name="Kuo A."/>
            <person name="Drula E."/>
            <person name="Varga T."/>
            <person name="Kohler A."/>
            <person name="Feng B."/>
            <person name="Cao Y."/>
            <person name="Lipzen A."/>
            <person name="Daum C."/>
            <person name="Hundley H."/>
            <person name="Pangilinan J."/>
            <person name="Johnson J."/>
            <person name="Barry K."/>
            <person name="LaButti K."/>
            <person name="Ng V."/>
            <person name="Ahrendt S."/>
            <person name="Min B."/>
            <person name="Choi I.G."/>
            <person name="Park H."/>
            <person name="Plett J.M."/>
            <person name="Magnuson J."/>
            <person name="Spatafora J.W."/>
            <person name="Nagy L.G."/>
            <person name="Henrissat B."/>
            <person name="Grigoriev I.V."/>
            <person name="Yang Z.L."/>
            <person name="Xu J."/>
            <person name="Martin F.M."/>
        </authorList>
    </citation>
    <scope>NUCLEOTIDE SEQUENCE</scope>
    <source>
        <strain evidence="1">ATCC 28755</strain>
    </source>
</reference>
<proteinExistence type="predicted"/>
<protein>
    <submittedName>
        <fullName evidence="1">Xylose isomerase-like protein</fullName>
    </submittedName>
</protein>
<dbReference type="Proteomes" id="UP000790377">
    <property type="component" value="Unassembled WGS sequence"/>
</dbReference>
<evidence type="ECO:0000313" key="2">
    <source>
        <dbReference type="Proteomes" id="UP000790377"/>
    </source>
</evidence>
<accession>A0ACB8A7N4</accession>
<comment type="caution">
    <text evidence="1">The sequence shown here is derived from an EMBL/GenBank/DDBJ whole genome shotgun (WGS) entry which is preliminary data.</text>
</comment>
<sequence length="329" mass="36194">MGAHVSTVGGIENAPINAASIGANAFALFVKSQRRWMSPPLTSEAISTFKSRVKEFGYSPTHILPHGSYLINLGNPDEEKREKAYQCFLDDLQRCEQLGLELYNFHPGSTVGKTTKENSISLIAACINRAHKATSSVTAVIETMAGGGNIIGATFKDLGDIIQQVDNKSRIGVCIDTCHIFAAGYDIKTKEGWNSTMAKFDNQVGLSYLRGFHINDSKEPFASKRDRHANIGLGCIGIDAFRHIVTDPRTQNFPLILETPSFESNEVWTSEIAALNKLSDGEVEDNQLKTLTSEIRTVVDAHSTGIKEKKTQSRKSKNEEDHECDLDDD</sequence>
<dbReference type="EMBL" id="MU267772">
    <property type="protein sequence ID" value="KAH7909221.1"/>
    <property type="molecule type" value="Genomic_DNA"/>
</dbReference>
<evidence type="ECO:0000313" key="1">
    <source>
        <dbReference type="EMBL" id="KAH7909221.1"/>
    </source>
</evidence>
<name>A0ACB8A7N4_9AGAM</name>
<gene>
    <name evidence="1" type="ORF">BJ138DRAFT_1155821</name>
</gene>
<keyword evidence="2" id="KW-1185">Reference proteome</keyword>
<organism evidence="1 2">
    <name type="scientific">Hygrophoropsis aurantiaca</name>
    <dbReference type="NCBI Taxonomy" id="72124"/>
    <lineage>
        <taxon>Eukaryota</taxon>
        <taxon>Fungi</taxon>
        <taxon>Dikarya</taxon>
        <taxon>Basidiomycota</taxon>
        <taxon>Agaricomycotina</taxon>
        <taxon>Agaricomycetes</taxon>
        <taxon>Agaricomycetidae</taxon>
        <taxon>Boletales</taxon>
        <taxon>Coniophorineae</taxon>
        <taxon>Hygrophoropsidaceae</taxon>
        <taxon>Hygrophoropsis</taxon>
    </lineage>
</organism>